<name>A0A1N7KLT4_9FLAO</name>
<dbReference type="EMBL" id="FTNZ01000015">
    <property type="protein sequence ID" value="SIS62579.1"/>
    <property type="molecule type" value="Genomic_DNA"/>
</dbReference>
<organism evidence="1 2">
    <name type="scientific">Chryseobacterium joostei</name>
    <dbReference type="NCBI Taxonomy" id="112234"/>
    <lineage>
        <taxon>Bacteria</taxon>
        <taxon>Pseudomonadati</taxon>
        <taxon>Bacteroidota</taxon>
        <taxon>Flavobacteriia</taxon>
        <taxon>Flavobacteriales</taxon>
        <taxon>Weeksellaceae</taxon>
        <taxon>Chryseobacterium group</taxon>
        <taxon>Chryseobacterium</taxon>
    </lineage>
</organism>
<evidence type="ECO:0000313" key="1">
    <source>
        <dbReference type="EMBL" id="SIS62579.1"/>
    </source>
</evidence>
<proteinExistence type="predicted"/>
<dbReference type="Proteomes" id="UP000186106">
    <property type="component" value="Unassembled WGS sequence"/>
</dbReference>
<evidence type="ECO:0000313" key="2">
    <source>
        <dbReference type="Proteomes" id="UP000186106"/>
    </source>
</evidence>
<protein>
    <recommendedName>
        <fullName evidence="3">Natural product</fullName>
    </recommendedName>
</protein>
<gene>
    <name evidence="1" type="ORF">SAMN05421768_11523</name>
</gene>
<evidence type="ECO:0008006" key="3">
    <source>
        <dbReference type="Google" id="ProtNLM"/>
    </source>
</evidence>
<accession>A0A1N7KLT4</accession>
<dbReference type="AlphaFoldDB" id="A0A1N7KLT4"/>
<sequence>MSKRSVKLGKNITLNKDAITRLQEDQLNKLKGGIKGSGDSLDLSPTIDTDSISCIGNTCNRC</sequence>
<dbReference type="STRING" id="112234.SAMN05421768_11523"/>
<dbReference type="RefSeq" id="WP_076357701.1">
    <property type="nucleotide sequence ID" value="NZ_CAMIMN010000323.1"/>
</dbReference>
<reference evidence="1 2" key="1">
    <citation type="submission" date="2017-01" db="EMBL/GenBank/DDBJ databases">
        <authorList>
            <person name="Mah S.A."/>
            <person name="Swanson W.J."/>
            <person name="Moy G.W."/>
            <person name="Vacquier V.D."/>
        </authorList>
    </citation>
    <scope>NUCLEOTIDE SEQUENCE [LARGE SCALE GENOMIC DNA]</scope>
    <source>
        <strain evidence="1 2">DSM 16927</strain>
    </source>
</reference>
<dbReference type="InterPro" id="IPR058238">
    <property type="entry name" value="Lant_leader_dom"/>
</dbReference>
<dbReference type="NCBIfam" id="NF038153">
    <property type="entry name" value="lant_leader_L1a"/>
    <property type="match status" value="1"/>
</dbReference>